<dbReference type="OrthoDB" id="9953142at2"/>
<accession>A0A268EIC8</accession>
<proteinExistence type="predicted"/>
<name>A0A268EIC8_9BACL</name>
<evidence type="ECO:0000313" key="2">
    <source>
        <dbReference type="Proteomes" id="UP000215596"/>
    </source>
</evidence>
<comment type="caution">
    <text evidence="1">The sequence shown here is derived from an EMBL/GenBank/DDBJ whole genome shotgun (WGS) entry which is preliminary data.</text>
</comment>
<gene>
    <name evidence="1" type="ORF">CHH67_21180</name>
</gene>
<dbReference type="EMBL" id="NPBY01000074">
    <property type="protein sequence ID" value="PAD72824.1"/>
    <property type="molecule type" value="Genomic_DNA"/>
</dbReference>
<dbReference type="RefSeq" id="WP_095267374.1">
    <property type="nucleotide sequence ID" value="NZ_NPBY01000074.1"/>
</dbReference>
<sequence length="60" mass="6687">MKFEEGAIYTIDYGVVSKLATFLMSKDGLNLFRDSDGLFNLSDTFLLKGRVKVTAADTDF</sequence>
<evidence type="ECO:0000313" key="1">
    <source>
        <dbReference type="EMBL" id="PAD72824.1"/>
    </source>
</evidence>
<dbReference type="Proteomes" id="UP000215596">
    <property type="component" value="Unassembled WGS sequence"/>
</dbReference>
<dbReference type="AlphaFoldDB" id="A0A268EIC8"/>
<protein>
    <submittedName>
        <fullName evidence="1">Uncharacterized protein</fullName>
    </submittedName>
</protein>
<organism evidence="1 2">
    <name type="scientific">Paenibacillus campinasensis</name>
    <dbReference type="NCBI Taxonomy" id="66347"/>
    <lineage>
        <taxon>Bacteria</taxon>
        <taxon>Bacillati</taxon>
        <taxon>Bacillota</taxon>
        <taxon>Bacilli</taxon>
        <taxon>Bacillales</taxon>
        <taxon>Paenibacillaceae</taxon>
        <taxon>Paenibacillus</taxon>
    </lineage>
</organism>
<reference evidence="1 2" key="1">
    <citation type="submission" date="2017-07" db="EMBL/GenBank/DDBJ databases">
        <title>Isolation and whole genome analysis of endospore-forming bacteria from heroin.</title>
        <authorList>
            <person name="Kalinowski J."/>
            <person name="Ahrens B."/>
            <person name="Al-Dilaimi A."/>
            <person name="Winkler A."/>
            <person name="Wibberg D."/>
            <person name="Schleenbecker U."/>
            <person name="Ruckert C."/>
            <person name="Wolfel R."/>
            <person name="Grass G."/>
        </authorList>
    </citation>
    <scope>NUCLEOTIDE SEQUENCE [LARGE SCALE GENOMIC DNA]</scope>
    <source>
        <strain evidence="1 2">7537-G1</strain>
    </source>
</reference>